<protein>
    <submittedName>
        <fullName evidence="6">UDP-N-acetylmuramoyl-tripeptide-D-alanyl-D-alanine ligase MurF</fullName>
    </submittedName>
</protein>
<dbReference type="InterPro" id="IPR036565">
    <property type="entry name" value="Mur-like_cat_sf"/>
</dbReference>
<dbReference type="Pfam" id="PF08245">
    <property type="entry name" value="Mur_ligase_M"/>
    <property type="match status" value="1"/>
</dbReference>
<evidence type="ECO:0000313" key="7">
    <source>
        <dbReference type="Proteomes" id="UP000034154"/>
    </source>
</evidence>
<evidence type="ECO:0000256" key="1">
    <source>
        <dbReference type="ARBA" id="ARBA00022598"/>
    </source>
</evidence>
<dbReference type="Gene3D" id="3.90.190.20">
    <property type="entry name" value="Mur ligase, C-terminal domain"/>
    <property type="match status" value="1"/>
</dbReference>
<feature type="domain" description="Mur ligase C-terminal" evidence="4">
    <location>
        <begin position="167"/>
        <end position="295"/>
    </location>
</feature>
<evidence type="ECO:0000259" key="5">
    <source>
        <dbReference type="Pfam" id="PF08245"/>
    </source>
</evidence>
<proteinExistence type="predicted"/>
<dbReference type="Pfam" id="PF02875">
    <property type="entry name" value="Mur_ligase_C"/>
    <property type="match status" value="1"/>
</dbReference>
<dbReference type="InterPro" id="IPR036615">
    <property type="entry name" value="Mur_ligase_C_dom_sf"/>
</dbReference>
<name>A0A0G1LS03_9BACT</name>
<dbReference type="GO" id="GO:0005524">
    <property type="term" value="F:ATP binding"/>
    <property type="evidence" value="ECO:0007669"/>
    <property type="project" value="UniProtKB-KW"/>
</dbReference>
<dbReference type="InterPro" id="IPR051046">
    <property type="entry name" value="MurCDEF_CellWall_CoF430Synth"/>
</dbReference>
<dbReference type="SUPFAM" id="SSF53244">
    <property type="entry name" value="MurD-like peptide ligases, peptide-binding domain"/>
    <property type="match status" value="1"/>
</dbReference>
<accession>A0A0G1LS03</accession>
<dbReference type="SUPFAM" id="SSF53623">
    <property type="entry name" value="MurD-like peptide ligases, catalytic domain"/>
    <property type="match status" value="1"/>
</dbReference>
<feature type="domain" description="Mur ligase central" evidence="5">
    <location>
        <begin position="6"/>
        <end position="144"/>
    </location>
</feature>
<evidence type="ECO:0000313" key="6">
    <source>
        <dbReference type="EMBL" id="KKT71622.1"/>
    </source>
</evidence>
<organism evidence="6 7">
    <name type="scientific">Candidatus Uhrbacteria bacterium GW2011_GWF2_44_350</name>
    <dbReference type="NCBI Taxonomy" id="1619000"/>
    <lineage>
        <taxon>Bacteria</taxon>
        <taxon>Candidatus Uhriibacteriota</taxon>
    </lineage>
</organism>
<evidence type="ECO:0000256" key="3">
    <source>
        <dbReference type="ARBA" id="ARBA00022840"/>
    </source>
</evidence>
<dbReference type="AlphaFoldDB" id="A0A0G1LS03"/>
<evidence type="ECO:0000259" key="4">
    <source>
        <dbReference type="Pfam" id="PF02875"/>
    </source>
</evidence>
<sequence>GADQPGDISALCDLAAPEIGVVTAITPVHVENYGSDIDGLVAEKRVLIERLKANGLAVLNGDDDRVRGMAMKSQAPILTYGVNSSDVQASNFALETLKDFSFEHGETFATLGFHVRAKDQDFDAALKNALSRTQVLSALAAIAVGQYLGLTSEEMLKGLLTLEPVKGRLNPVPGIKGSLILDDSYNAAPASTSAALQVLSAFKPSENRRRIAVLGDMGELGIHSEAEHRNLGLQAAGAGIDLLYCVGEKSRDTARGALEAGMNQNQVREFSNSIDAGRHLDQEIKQGDIVLIKGSQSARMEKVVKDIMAEPLRAGELLVRQYGKWVE</sequence>
<dbReference type="GO" id="GO:0016881">
    <property type="term" value="F:acid-amino acid ligase activity"/>
    <property type="evidence" value="ECO:0007669"/>
    <property type="project" value="InterPro"/>
</dbReference>
<dbReference type="InterPro" id="IPR013221">
    <property type="entry name" value="Mur_ligase_cen"/>
</dbReference>
<dbReference type="PATRIC" id="fig|1619000.3.peg.262"/>
<dbReference type="PANTHER" id="PTHR43024">
    <property type="entry name" value="UDP-N-ACETYLMURAMOYL-TRIPEPTIDE--D-ALANYL-D-ALANINE LIGASE"/>
    <property type="match status" value="1"/>
</dbReference>
<keyword evidence="3" id="KW-0067">ATP-binding</keyword>
<dbReference type="InterPro" id="IPR004101">
    <property type="entry name" value="Mur_ligase_C"/>
</dbReference>
<keyword evidence="2" id="KW-0547">Nucleotide-binding</keyword>
<keyword evidence="1 6" id="KW-0436">Ligase</keyword>
<gene>
    <name evidence="6" type="ORF">UW63_C0012G0021</name>
</gene>
<dbReference type="EMBL" id="LCJB01000012">
    <property type="protein sequence ID" value="KKT71622.1"/>
    <property type="molecule type" value="Genomic_DNA"/>
</dbReference>
<reference evidence="6 7" key="1">
    <citation type="journal article" date="2015" name="Nature">
        <title>rRNA introns, odd ribosomes, and small enigmatic genomes across a large radiation of phyla.</title>
        <authorList>
            <person name="Brown C.T."/>
            <person name="Hug L.A."/>
            <person name="Thomas B.C."/>
            <person name="Sharon I."/>
            <person name="Castelle C.J."/>
            <person name="Singh A."/>
            <person name="Wilkins M.J."/>
            <person name="Williams K.H."/>
            <person name="Banfield J.F."/>
        </authorList>
    </citation>
    <scope>NUCLEOTIDE SEQUENCE [LARGE SCALE GENOMIC DNA]</scope>
</reference>
<feature type="non-terminal residue" evidence="6">
    <location>
        <position position="1"/>
    </location>
</feature>
<dbReference type="PANTHER" id="PTHR43024:SF1">
    <property type="entry name" value="UDP-N-ACETYLMURAMOYL-TRIPEPTIDE--D-ALANYL-D-ALANINE LIGASE"/>
    <property type="match status" value="1"/>
</dbReference>
<evidence type="ECO:0000256" key="2">
    <source>
        <dbReference type="ARBA" id="ARBA00022741"/>
    </source>
</evidence>
<dbReference type="Proteomes" id="UP000034154">
    <property type="component" value="Unassembled WGS sequence"/>
</dbReference>
<comment type="caution">
    <text evidence="6">The sequence shown here is derived from an EMBL/GenBank/DDBJ whole genome shotgun (WGS) entry which is preliminary data.</text>
</comment>
<dbReference type="Gene3D" id="3.40.1190.10">
    <property type="entry name" value="Mur-like, catalytic domain"/>
    <property type="match status" value="1"/>
</dbReference>